<name>A0A834WFN4_9FABA</name>
<dbReference type="InterPro" id="IPR056924">
    <property type="entry name" value="SH3_Tf2-1"/>
</dbReference>
<feature type="domain" description="Tf2-1-like SH3-like" evidence="1">
    <location>
        <begin position="138"/>
        <end position="172"/>
    </location>
</feature>
<accession>A0A834WFN4</accession>
<evidence type="ECO:0000259" key="1">
    <source>
        <dbReference type="Pfam" id="PF24626"/>
    </source>
</evidence>
<proteinExistence type="predicted"/>
<evidence type="ECO:0000313" key="3">
    <source>
        <dbReference type="Proteomes" id="UP000634136"/>
    </source>
</evidence>
<dbReference type="PANTHER" id="PTHR35046">
    <property type="entry name" value="ZINC KNUCKLE (CCHC-TYPE) FAMILY PROTEIN"/>
    <property type="match status" value="1"/>
</dbReference>
<protein>
    <submittedName>
        <fullName evidence="2">Transposon Ty3-G Gag-Pol polyprotein</fullName>
    </submittedName>
</protein>
<dbReference type="AlphaFoldDB" id="A0A834WFN4"/>
<keyword evidence="3" id="KW-1185">Reference proteome</keyword>
<dbReference type="Pfam" id="PF24626">
    <property type="entry name" value="SH3_Tf2-1"/>
    <property type="match status" value="1"/>
</dbReference>
<dbReference type="Proteomes" id="UP000634136">
    <property type="component" value="Unassembled WGS sequence"/>
</dbReference>
<evidence type="ECO:0000313" key="2">
    <source>
        <dbReference type="EMBL" id="KAF7821570.1"/>
    </source>
</evidence>
<dbReference type="PANTHER" id="PTHR35046:SF9">
    <property type="entry name" value="RNA-DIRECTED DNA POLYMERASE"/>
    <property type="match status" value="1"/>
</dbReference>
<reference evidence="2" key="1">
    <citation type="submission" date="2020-09" db="EMBL/GenBank/DDBJ databases">
        <title>Genome-Enabled Discovery of Anthraquinone Biosynthesis in Senna tora.</title>
        <authorList>
            <person name="Kang S.-H."/>
            <person name="Pandey R.P."/>
            <person name="Lee C.-M."/>
            <person name="Sim J.-S."/>
            <person name="Jeong J.-T."/>
            <person name="Choi B.-S."/>
            <person name="Jung M."/>
            <person name="Ginzburg D."/>
            <person name="Zhao K."/>
            <person name="Won S.Y."/>
            <person name="Oh T.-J."/>
            <person name="Yu Y."/>
            <person name="Kim N.-H."/>
            <person name="Lee O.R."/>
            <person name="Lee T.-H."/>
            <person name="Bashyal P."/>
            <person name="Kim T.-S."/>
            <person name="Lee W.-H."/>
            <person name="Kawkins C."/>
            <person name="Kim C.-K."/>
            <person name="Kim J.S."/>
            <person name="Ahn B.O."/>
            <person name="Rhee S.Y."/>
            <person name="Sohng J.K."/>
        </authorList>
    </citation>
    <scope>NUCLEOTIDE SEQUENCE</scope>
    <source>
        <tissue evidence="2">Leaf</tissue>
    </source>
</reference>
<gene>
    <name evidence="2" type="ORF">G2W53_027025</name>
</gene>
<dbReference type="EMBL" id="JAAIUW010000008">
    <property type="protein sequence ID" value="KAF7821570.1"/>
    <property type="molecule type" value="Genomic_DNA"/>
</dbReference>
<comment type="caution">
    <text evidence="2">The sequence shown here is derived from an EMBL/GenBank/DDBJ whole genome shotgun (WGS) entry which is preliminary data.</text>
</comment>
<organism evidence="2 3">
    <name type="scientific">Senna tora</name>
    <dbReference type="NCBI Taxonomy" id="362788"/>
    <lineage>
        <taxon>Eukaryota</taxon>
        <taxon>Viridiplantae</taxon>
        <taxon>Streptophyta</taxon>
        <taxon>Embryophyta</taxon>
        <taxon>Tracheophyta</taxon>
        <taxon>Spermatophyta</taxon>
        <taxon>Magnoliopsida</taxon>
        <taxon>eudicotyledons</taxon>
        <taxon>Gunneridae</taxon>
        <taxon>Pentapetalae</taxon>
        <taxon>rosids</taxon>
        <taxon>fabids</taxon>
        <taxon>Fabales</taxon>
        <taxon>Fabaceae</taxon>
        <taxon>Caesalpinioideae</taxon>
        <taxon>Cassia clade</taxon>
        <taxon>Senna</taxon>
    </lineage>
</organism>
<dbReference type="OrthoDB" id="1935586at2759"/>
<sequence>MHAGHILLGKAWELNRKAKKNRFTNRYSFVINNKLVTLVPLTQEQIYEDQLNTKEEKDKRESEEFVDVFREEIPPGLPPIGGVEHQIDFFRASCDGKKKFQLVQQLHEHVKQQIEKKNEQYAFNANKGRRQVLLEPRDWVWVHMRKERFRSQIKSKLPPRGEGPFQVLEDIN</sequence>